<evidence type="ECO:0000313" key="4">
    <source>
        <dbReference type="Proteomes" id="UP000698059"/>
    </source>
</evidence>
<dbReference type="InterPro" id="IPR039422">
    <property type="entry name" value="MarR/SlyA-like"/>
</dbReference>
<gene>
    <name evidence="3" type="ORF">JOD49_000328</name>
</gene>
<feature type="domain" description="HTH marR-type" evidence="2">
    <location>
        <begin position="10"/>
        <end position="140"/>
    </location>
</feature>
<dbReference type="GO" id="GO:0003677">
    <property type="term" value="F:DNA binding"/>
    <property type="evidence" value="ECO:0007669"/>
    <property type="project" value="UniProtKB-KW"/>
</dbReference>
<dbReference type="SMART" id="SM00347">
    <property type="entry name" value="HTH_MARR"/>
    <property type="match status" value="1"/>
</dbReference>
<dbReference type="EMBL" id="JAFBBO010000001">
    <property type="protein sequence ID" value="MBM7477408.1"/>
    <property type="molecule type" value="Genomic_DNA"/>
</dbReference>
<comment type="caution">
    <text evidence="3">The sequence shown here is derived from an EMBL/GenBank/DDBJ whole genome shotgun (WGS) entry which is preliminary data.</text>
</comment>
<keyword evidence="4" id="KW-1185">Reference proteome</keyword>
<dbReference type="Pfam" id="PF01047">
    <property type="entry name" value="MarR"/>
    <property type="match status" value="1"/>
</dbReference>
<dbReference type="InterPro" id="IPR000835">
    <property type="entry name" value="HTH_MarR-typ"/>
</dbReference>
<reference evidence="3 4" key="1">
    <citation type="submission" date="2021-01" db="EMBL/GenBank/DDBJ databases">
        <title>Sequencing the genomes of 1000 actinobacteria strains.</title>
        <authorList>
            <person name="Klenk H.-P."/>
        </authorList>
    </citation>
    <scope>NUCLEOTIDE SEQUENCE [LARGE SCALE GENOMIC DNA]</scope>
    <source>
        <strain evidence="3 4">DSM 46000</strain>
    </source>
</reference>
<evidence type="ECO:0000259" key="2">
    <source>
        <dbReference type="PROSITE" id="PS50995"/>
    </source>
</evidence>
<evidence type="ECO:0000256" key="1">
    <source>
        <dbReference type="SAM" id="MobiDB-lite"/>
    </source>
</evidence>
<sequence>MHASRGTESSERLLRRLREVGTEIALFNRRVAASMGIREADLVVLDVVHRTGPASPSQLSACTGIHAATMTGILTRLEDDGWIERLPAPGDRRGARIRSRDPERLEAAYAEVNRSLLDAFSDLDDRRADELSDVLATVAAQLRDVARDRPPVTGPPPRSRDQAPQG</sequence>
<dbReference type="PANTHER" id="PTHR33164:SF43">
    <property type="entry name" value="HTH-TYPE TRANSCRIPTIONAL REPRESSOR YETL"/>
    <property type="match status" value="1"/>
</dbReference>
<dbReference type="InterPro" id="IPR036388">
    <property type="entry name" value="WH-like_DNA-bd_sf"/>
</dbReference>
<accession>A0ABS2LBF4</accession>
<dbReference type="InterPro" id="IPR036390">
    <property type="entry name" value="WH_DNA-bd_sf"/>
</dbReference>
<evidence type="ECO:0000313" key="3">
    <source>
        <dbReference type="EMBL" id="MBM7477408.1"/>
    </source>
</evidence>
<dbReference type="Gene3D" id="1.10.10.10">
    <property type="entry name" value="Winged helix-like DNA-binding domain superfamily/Winged helix DNA-binding domain"/>
    <property type="match status" value="1"/>
</dbReference>
<dbReference type="SUPFAM" id="SSF46785">
    <property type="entry name" value="Winged helix' DNA-binding domain"/>
    <property type="match status" value="1"/>
</dbReference>
<feature type="region of interest" description="Disordered" evidence="1">
    <location>
        <begin position="142"/>
        <end position="166"/>
    </location>
</feature>
<protein>
    <submittedName>
        <fullName evidence="3">DNA-binding MarR family transcriptional regulator</fullName>
    </submittedName>
</protein>
<dbReference type="RefSeq" id="WP_205305701.1">
    <property type="nucleotide sequence ID" value="NZ_BAAAVF010000015.1"/>
</dbReference>
<proteinExistence type="predicted"/>
<dbReference type="PROSITE" id="PS50995">
    <property type="entry name" value="HTH_MARR_2"/>
    <property type="match status" value="1"/>
</dbReference>
<keyword evidence="3" id="KW-0238">DNA-binding</keyword>
<dbReference type="Proteomes" id="UP000698059">
    <property type="component" value="Unassembled WGS sequence"/>
</dbReference>
<dbReference type="PANTHER" id="PTHR33164">
    <property type="entry name" value="TRANSCRIPTIONAL REGULATOR, MARR FAMILY"/>
    <property type="match status" value="1"/>
</dbReference>
<organism evidence="3 4">
    <name type="scientific">Oerskovia jenensis</name>
    <dbReference type="NCBI Taxonomy" id="162169"/>
    <lineage>
        <taxon>Bacteria</taxon>
        <taxon>Bacillati</taxon>
        <taxon>Actinomycetota</taxon>
        <taxon>Actinomycetes</taxon>
        <taxon>Micrococcales</taxon>
        <taxon>Cellulomonadaceae</taxon>
        <taxon>Oerskovia</taxon>
    </lineage>
</organism>
<name>A0ABS2LBF4_9CELL</name>